<dbReference type="GO" id="GO:0006654">
    <property type="term" value="P:phosphatidic acid biosynthetic process"/>
    <property type="evidence" value="ECO:0007669"/>
    <property type="project" value="TreeGrafter"/>
</dbReference>
<keyword evidence="1 5" id="KW-0808">Transferase</keyword>
<accession>A0A4S8QHA2</accession>
<keyword evidence="3" id="KW-1133">Transmembrane helix</keyword>
<dbReference type="CDD" id="cd07989">
    <property type="entry name" value="LPLAT_AGPAT-like"/>
    <property type="match status" value="1"/>
</dbReference>
<dbReference type="InterPro" id="IPR002123">
    <property type="entry name" value="Plipid/glycerol_acylTrfase"/>
</dbReference>
<dbReference type="AlphaFoldDB" id="A0A4S8QHA2"/>
<feature type="transmembrane region" description="Helical" evidence="3">
    <location>
        <begin position="6"/>
        <end position="26"/>
    </location>
</feature>
<keyword evidence="3" id="KW-0472">Membrane</keyword>
<dbReference type="GO" id="GO:0003841">
    <property type="term" value="F:1-acylglycerol-3-phosphate O-acyltransferase activity"/>
    <property type="evidence" value="ECO:0007669"/>
    <property type="project" value="TreeGrafter"/>
</dbReference>
<reference evidence="5 6" key="2">
    <citation type="submission" date="2019-05" db="EMBL/GenBank/DDBJ databases">
        <title>Glycomyces buryatensis sp. nov.</title>
        <authorList>
            <person name="Nikitina E."/>
        </authorList>
    </citation>
    <scope>NUCLEOTIDE SEQUENCE [LARGE SCALE GENOMIC DNA]</scope>
    <source>
        <strain evidence="5 6">18</strain>
    </source>
</reference>
<evidence type="ECO:0000313" key="5">
    <source>
        <dbReference type="EMBL" id="THV40779.1"/>
    </source>
</evidence>
<evidence type="ECO:0000313" key="6">
    <source>
        <dbReference type="Proteomes" id="UP000308760"/>
    </source>
</evidence>
<proteinExistence type="predicted"/>
<dbReference type="EMBL" id="STGY01000055">
    <property type="protein sequence ID" value="THV40779.1"/>
    <property type="molecule type" value="Genomic_DNA"/>
</dbReference>
<keyword evidence="6" id="KW-1185">Reference proteome</keyword>
<reference evidence="6" key="1">
    <citation type="submission" date="2019-04" db="EMBL/GenBank/DDBJ databases">
        <title>Nocardioides xinjiangensis sp. nov.</title>
        <authorList>
            <person name="Liu S."/>
        </authorList>
    </citation>
    <scope>NUCLEOTIDE SEQUENCE [LARGE SCALE GENOMIC DNA]</scope>
    <source>
        <strain evidence="6">18</strain>
    </source>
</reference>
<dbReference type="Pfam" id="PF01553">
    <property type="entry name" value="Acyltransferase"/>
    <property type="match status" value="1"/>
</dbReference>
<keyword evidence="2 5" id="KW-0012">Acyltransferase</keyword>
<dbReference type="PANTHER" id="PTHR10434">
    <property type="entry name" value="1-ACYL-SN-GLYCEROL-3-PHOSPHATE ACYLTRANSFERASE"/>
    <property type="match status" value="1"/>
</dbReference>
<organism evidence="5 6">
    <name type="scientific">Glycomyces buryatensis</name>
    <dbReference type="NCBI Taxonomy" id="2570927"/>
    <lineage>
        <taxon>Bacteria</taxon>
        <taxon>Bacillati</taxon>
        <taxon>Actinomycetota</taxon>
        <taxon>Actinomycetes</taxon>
        <taxon>Glycomycetales</taxon>
        <taxon>Glycomycetaceae</taxon>
        <taxon>Glycomyces</taxon>
    </lineage>
</organism>
<sequence length="212" mass="23607">MNRVLRWVFFTVIVRTVILLVLGLNVRNRERLPTEGPAVLAANHNSHLDTMVLMSLMGTRRGRVRPVAAADYFLRNRFMTWFSLQIIGVLPIERQRSEDGGDPLAACGEALERGEILIFFPEGSRGEPEQLAQFRGGVAKLAARHPDVPVVPIYTHGLGKALPKGQALLVPFFADVFVGEGLRGSDVDGDFLEALRERFEGLRKEGVFADWD</sequence>
<dbReference type="SMART" id="SM00563">
    <property type="entry name" value="PlsC"/>
    <property type="match status" value="1"/>
</dbReference>
<dbReference type="RefSeq" id="WP_136535178.1">
    <property type="nucleotide sequence ID" value="NZ_STGY01000055.1"/>
</dbReference>
<evidence type="ECO:0000259" key="4">
    <source>
        <dbReference type="SMART" id="SM00563"/>
    </source>
</evidence>
<gene>
    <name evidence="5" type="ORF">FAB82_14100</name>
</gene>
<protein>
    <submittedName>
        <fullName evidence="5">1-acyl-sn-glycerol-3-phosphate acyltransferase</fullName>
    </submittedName>
</protein>
<evidence type="ECO:0000256" key="1">
    <source>
        <dbReference type="ARBA" id="ARBA00022679"/>
    </source>
</evidence>
<dbReference type="PANTHER" id="PTHR10434:SF11">
    <property type="entry name" value="1-ACYL-SN-GLYCEROL-3-PHOSPHATE ACYLTRANSFERASE"/>
    <property type="match status" value="1"/>
</dbReference>
<feature type="domain" description="Phospholipid/glycerol acyltransferase" evidence="4">
    <location>
        <begin position="38"/>
        <end position="158"/>
    </location>
</feature>
<dbReference type="SUPFAM" id="SSF69593">
    <property type="entry name" value="Glycerol-3-phosphate (1)-acyltransferase"/>
    <property type="match status" value="1"/>
</dbReference>
<keyword evidence="3" id="KW-0812">Transmembrane</keyword>
<name>A0A4S8QHA2_9ACTN</name>
<dbReference type="OrthoDB" id="5184723at2"/>
<comment type="caution">
    <text evidence="5">The sequence shown here is derived from an EMBL/GenBank/DDBJ whole genome shotgun (WGS) entry which is preliminary data.</text>
</comment>
<dbReference type="Proteomes" id="UP000308760">
    <property type="component" value="Unassembled WGS sequence"/>
</dbReference>
<evidence type="ECO:0000256" key="2">
    <source>
        <dbReference type="ARBA" id="ARBA00023315"/>
    </source>
</evidence>
<evidence type="ECO:0000256" key="3">
    <source>
        <dbReference type="SAM" id="Phobius"/>
    </source>
</evidence>